<accession>A0A2P6PKF2</accession>
<keyword evidence="2" id="KW-0378">Hydrolase</keyword>
<keyword evidence="3" id="KW-1185">Reference proteome</keyword>
<protein>
    <submittedName>
        <fullName evidence="2">Putative P-loop containing nucleoside triphosphate hydrolase</fullName>
    </submittedName>
</protein>
<dbReference type="GO" id="GO:0016787">
    <property type="term" value="F:hydrolase activity"/>
    <property type="evidence" value="ECO:0007669"/>
    <property type="project" value="UniProtKB-KW"/>
</dbReference>
<dbReference type="InterPro" id="IPR002182">
    <property type="entry name" value="NB-ARC"/>
</dbReference>
<dbReference type="GO" id="GO:0006952">
    <property type="term" value="P:defense response"/>
    <property type="evidence" value="ECO:0007669"/>
    <property type="project" value="InterPro"/>
</dbReference>
<dbReference type="OMA" id="TMVRVVY"/>
<evidence type="ECO:0000259" key="1">
    <source>
        <dbReference type="Pfam" id="PF00931"/>
    </source>
</evidence>
<evidence type="ECO:0000313" key="2">
    <source>
        <dbReference type="EMBL" id="PRQ22407.1"/>
    </source>
</evidence>
<dbReference type="Pfam" id="PF00931">
    <property type="entry name" value="NB-ARC"/>
    <property type="match status" value="1"/>
</dbReference>
<name>A0A2P6PKF2_ROSCH</name>
<evidence type="ECO:0000313" key="3">
    <source>
        <dbReference type="Proteomes" id="UP000238479"/>
    </source>
</evidence>
<dbReference type="InterPro" id="IPR027417">
    <property type="entry name" value="P-loop_NTPase"/>
</dbReference>
<dbReference type="Proteomes" id="UP000238479">
    <property type="component" value="Chromosome 6"/>
</dbReference>
<dbReference type="PANTHER" id="PTHR11017">
    <property type="entry name" value="LEUCINE-RICH REPEAT-CONTAINING PROTEIN"/>
    <property type="match status" value="1"/>
</dbReference>
<feature type="domain" description="NB-ARC" evidence="1">
    <location>
        <begin position="1"/>
        <end position="139"/>
    </location>
</feature>
<organism evidence="2 3">
    <name type="scientific">Rosa chinensis</name>
    <name type="common">China rose</name>
    <dbReference type="NCBI Taxonomy" id="74649"/>
    <lineage>
        <taxon>Eukaryota</taxon>
        <taxon>Viridiplantae</taxon>
        <taxon>Streptophyta</taxon>
        <taxon>Embryophyta</taxon>
        <taxon>Tracheophyta</taxon>
        <taxon>Spermatophyta</taxon>
        <taxon>Magnoliopsida</taxon>
        <taxon>eudicotyledons</taxon>
        <taxon>Gunneridae</taxon>
        <taxon>Pentapetalae</taxon>
        <taxon>rosids</taxon>
        <taxon>fabids</taxon>
        <taxon>Rosales</taxon>
        <taxon>Rosaceae</taxon>
        <taxon>Rosoideae</taxon>
        <taxon>Rosoideae incertae sedis</taxon>
        <taxon>Rosa</taxon>
    </lineage>
</organism>
<dbReference type="InterPro" id="IPR044974">
    <property type="entry name" value="Disease_R_plants"/>
</dbReference>
<dbReference type="AlphaFoldDB" id="A0A2P6PKF2"/>
<gene>
    <name evidence="2" type="ORF">RchiOBHm_Chr6g0249961</name>
</gene>
<dbReference type="Gramene" id="PRQ22407">
    <property type="protein sequence ID" value="PRQ22407"/>
    <property type="gene ID" value="RchiOBHm_Chr6g0249961"/>
</dbReference>
<reference evidence="2 3" key="1">
    <citation type="journal article" date="2018" name="Nat. Genet.">
        <title>The Rosa genome provides new insights in the design of modern roses.</title>
        <authorList>
            <person name="Bendahmane M."/>
        </authorList>
    </citation>
    <scope>NUCLEOTIDE SEQUENCE [LARGE SCALE GENOMIC DNA]</scope>
    <source>
        <strain evidence="3">cv. Old Blush</strain>
    </source>
</reference>
<dbReference type="STRING" id="74649.A0A2P6PKF2"/>
<comment type="caution">
    <text evidence="2">The sequence shown here is derived from an EMBL/GenBank/DDBJ whole genome shotgun (WGS) entry which is preliminary data.</text>
</comment>
<dbReference type="SUPFAM" id="SSF52540">
    <property type="entry name" value="P-loop containing nucleoside triphosphate hydrolases"/>
    <property type="match status" value="1"/>
</dbReference>
<dbReference type="Gene3D" id="3.40.50.300">
    <property type="entry name" value="P-loop containing nucleotide triphosphate hydrolases"/>
    <property type="match status" value="1"/>
</dbReference>
<dbReference type="EMBL" id="PDCK01000044">
    <property type="protein sequence ID" value="PRQ22407.1"/>
    <property type="molecule type" value="Genomic_DNA"/>
</dbReference>
<sequence>MGRIGKTTMVRVVYERISREFEFSFLLTDVRSSVGKSGLLKLQKQLLSGIWTKKADISDIHEGATIIRRLLGHKRVVLILDDVNRSIHLKYLAGNQEWFGSGSRVLITTRNEHLLIEHGVERRLKVEEFNNDDSLQLFS</sequence>
<dbReference type="GO" id="GO:0043531">
    <property type="term" value="F:ADP binding"/>
    <property type="evidence" value="ECO:0007669"/>
    <property type="project" value="InterPro"/>
</dbReference>
<proteinExistence type="predicted"/>
<dbReference type="PANTHER" id="PTHR11017:SF527">
    <property type="entry name" value="TMV RESISTANCE PROTEIN N-LIKE"/>
    <property type="match status" value="1"/>
</dbReference>